<dbReference type="GO" id="GO:0003676">
    <property type="term" value="F:nucleic acid binding"/>
    <property type="evidence" value="ECO:0007669"/>
    <property type="project" value="InterPro"/>
</dbReference>
<keyword evidence="4" id="KW-0614">Plasmid</keyword>
<evidence type="ECO:0000256" key="1">
    <source>
        <dbReference type="ARBA" id="ARBA00009277"/>
    </source>
</evidence>
<accession>A0A4D8Q0J8</accession>
<feature type="compositionally biased region" description="Basic residues" evidence="2">
    <location>
        <begin position="120"/>
        <end position="134"/>
    </location>
</feature>
<dbReference type="PANTHER" id="PTHR35004">
    <property type="entry name" value="TRANSPOSASE RV3428C-RELATED"/>
    <property type="match status" value="1"/>
</dbReference>
<dbReference type="GO" id="GO:0015074">
    <property type="term" value="P:DNA integration"/>
    <property type="evidence" value="ECO:0007669"/>
    <property type="project" value="InterPro"/>
</dbReference>
<name>A0A4D8Q0J8_9PROT</name>
<dbReference type="InterPro" id="IPR001584">
    <property type="entry name" value="Integrase_cat-core"/>
</dbReference>
<dbReference type="Proteomes" id="UP000298595">
    <property type="component" value="Plasmid p6"/>
</dbReference>
<reference evidence="4 5" key="1">
    <citation type="submission" date="2018-09" db="EMBL/GenBank/DDBJ databases">
        <title>Whole genome based analysis of evolution and adaptive divergence in Indian and Brazilian strains of Azospirillum brasilense.</title>
        <authorList>
            <person name="Singh C."/>
            <person name="Tripathi A.K."/>
        </authorList>
    </citation>
    <scope>NUCLEOTIDE SEQUENCE [LARGE SCALE GENOMIC DNA]</scope>
    <source>
        <strain evidence="4 5">MTCC4035</strain>
        <plasmid evidence="4 5">p6</plasmid>
    </source>
</reference>
<dbReference type="PROSITE" id="PS50994">
    <property type="entry name" value="INTEGRASE"/>
    <property type="match status" value="1"/>
</dbReference>
<gene>
    <name evidence="4" type="ORF">D3093_34210</name>
</gene>
<organism evidence="4 5">
    <name type="scientific">Azospirillum argentinense</name>
    <dbReference type="NCBI Taxonomy" id="2970906"/>
    <lineage>
        <taxon>Bacteria</taxon>
        <taxon>Pseudomonadati</taxon>
        <taxon>Pseudomonadota</taxon>
        <taxon>Alphaproteobacteria</taxon>
        <taxon>Rhodospirillales</taxon>
        <taxon>Azospirillaceae</taxon>
        <taxon>Azospirillum</taxon>
    </lineage>
</organism>
<comment type="similarity">
    <text evidence="1">Belongs to the transposase IS21/IS408/IS1162 family.</text>
</comment>
<evidence type="ECO:0000256" key="2">
    <source>
        <dbReference type="SAM" id="MobiDB-lite"/>
    </source>
</evidence>
<dbReference type="SUPFAM" id="SSF53098">
    <property type="entry name" value="Ribonuclease H-like"/>
    <property type="match status" value="1"/>
</dbReference>
<protein>
    <submittedName>
        <fullName evidence="4">Transposase</fullName>
    </submittedName>
</protein>
<dbReference type="InterPro" id="IPR054353">
    <property type="entry name" value="IstA-like_C"/>
</dbReference>
<dbReference type="Gene3D" id="3.30.420.10">
    <property type="entry name" value="Ribonuclease H-like superfamily/Ribonuclease H"/>
    <property type="match status" value="1"/>
</dbReference>
<feature type="region of interest" description="Disordered" evidence="2">
    <location>
        <begin position="60"/>
        <end position="186"/>
    </location>
</feature>
<dbReference type="Pfam" id="PF22483">
    <property type="entry name" value="Mu-transpos_C_2"/>
    <property type="match status" value="1"/>
</dbReference>
<dbReference type="AlphaFoldDB" id="A0A4D8Q0J8"/>
<evidence type="ECO:0000313" key="4">
    <source>
        <dbReference type="EMBL" id="QCO00410.1"/>
    </source>
</evidence>
<dbReference type="KEGG" id="aare:D3093_34210"/>
<sequence length="444" mass="49543">MGDGEHPCRHPPFVLSARQGAQLAGAQVFPDRQRRWHSLLPIAMRNRITDCRPWEAPSVSQRFRSPVSHDGAALPGGGRLDAGEGPASAQDAGWAGELAGRTLPAPSRQRRCRAPGPPARARRARRPAHRRTRRGTVAARAGGRGPGHGPLRDAAGPSAADRLRRVARRRRRRTTGQNLSVRRHAGHSRRLYVQPFRHERQSAWLDGLEGAFRHFGGLPQEVLLDNAKALVTHHDPETREVLFNERFHAFARYWGFRPRACAPYRARTKGKDERGVGYVKRNAIAGHSFAGWAALEAHLAWWMREVADVRVHGTTGEPPVERFLRDEAHALRPLEGRPPFRQIRELTRQVHADGFVDVDTNRYSVPWRLIGTAVTVRISDGQVHVFQAGVEVARHAERHGRRERVIDADHRVGLLGASKPPPAAPSAELLRPLSEYEQLIGGGW</sequence>
<evidence type="ECO:0000259" key="3">
    <source>
        <dbReference type="PROSITE" id="PS50994"/>
    </source>
</evidence>
<dbReference type="PANTHER" id="PTHR35004:SF7">
    <property type="entry name" value="INTEGRASE PROTEIN"/>
    <property type="match status" value="1"/>
</dbReference>
<dbReference type="EMBL" id="CP032327">
    <property type="protein sequence ID" value="QCO00410.1"/>
    <property type="molecule type" value="Genomic_DNA"/>
</dbReference>
<proteinExistence type="inferred from homology"/>
<feature type="domain" description="Integrase catalytic" evidence="3">
    <location>
        <begin position="146"/>
        <end position="327"/>
    </location>
</feature>
<feature type="compositionally biased region" description="Basic residues" evidence="2">
    <location>
        <begin position="165"/>
        <end position="174"/>
    </location>
</feature>
<geneLocation type="plasmid" evidence="4 5">
    <name>p6</name>
</geneLocation>
<evidence type="ECO:0000313" key="5">
    <source>
        <dbReference type="Proteomes" id="UP000298595"/>
    </source>
</evidence>
<dbReference type="InterPro" id="IPR036397">
    <property type="entry name" value="RNaseH_sf"/>
</dbReference>
<dbReference type="InterPro" id="IPR012337">
    <property type="entry name" value="RNaseH-like_sf"/>
</dbReference>